<proteinExistence type="predicted"/>
<protein>
    <submittedName>
        <fullName evidence="1">Uncharacterized protein</fullName>
    </submittedName>
</protein>
<dbReference type="EMBL" id="CP058351">
    <property type="protein sequence ID" value="QLF71852.1"/>
    <property type="molecule type" value="Genomic_DNA"/>
</dbReference>
<dbReference type="RefSeq" id="WP_138289142.1">
    <property type="nucleotide sequence ID" value="NZ_CP058351.1"/>
</dbReference>
<dbReference type="Proteomes" id="UP000308530">
    <property type="component" value="Plasmid pPRADMK78_01"/>
</dbReference>
<evidence type="ECO:0000313" key="2">
    <source>
        <dbReference type="Proteomes" id="UP000308530"/>
    </source>
</evidence>
<reference evidence="1 2" key="1">
    <citation type="submission" date="2020-06" db="EMBL/GenBank/DDBJ databases">
        <title>Genome sequence of Rhizobium sp strain ADMK78.</title>
        <authorList>
            <person name="Rahi P."/>
        </authorList>
    </citation>
    <scope>NUCLEOTIDE SEQUENCE [LARGE SCALE GENOMIC DNA]</scope>
    <source>
        <strain evidence="1 2">ADMK78</strain>
        <plasmid evidence="1 2">pPRADMK78_01</plasmid>
    </source>
</reference>
<keyword evidence="2" id="KW-1185">Reference proteome</keyword>
<geneLocation type="plasmid" evidence="1 2">
    <name>pPRADMK78_01</name>
</geneLocation>
<keyword evidence="1" id="KW-0614">Plasmid</keyword>
<gene>
    <name evidence="1" type="ORF">FE840_019830</name>
</gene>
<name>A0ABX6QUE4_9HYPH</name>
<organism evidence="1 2">
    <name type="scientific">Peteryoungia desertarenae</name>
    <dbReference type="NCBI Taxonomy" id="1813451"/>
    <lineage>
        <taxon>Bacteria</taxon>
        <taxon>Pseudomonadati</taxon>
        <taxon>Pseudomonadota</taxon>
        <taxon>Alphaproteobacteria</taxon>
        <taxon>Hyphomicrobiales</taxon>
        <taxon>Rhizobiaceae</taxon>
        <taxon>Peteryoungia</taxon>
    </lineage>
</organism>
<accession>A0ABX6QUE4</accession>
<evidence type="ECO:0000313" key="1">
    <source>
        <dbReference type="EMBL" id="QLF71852.1"/>
    </source>
</evidence>
<sequence length="210" mass="22511">MSGSHTAYEKAVALFAKIMNAPNTELCTRPADLARALDRSSSTNFRAIAEAEAAGLIKRDLRKHYLKGAVARRIGFSAFGFGQVSDIVEPILIDVRERTRRSSIIGVIDGDRLFVGPFSMGRGRDYTCPDQLYGTDPTDLANAQVECVLHPLAGGKPGLTLRALAFHVAGAHAGIVGVVAAHGFERSSEETFDVLEVARSRLADSNKAQG</sequence>